<proteinExistence type="predicted"/>
<reference evidence="1 2" key="1">
    <citation type="submission" date="2020-01" db="EMBL/GenBank/DDBJ databases">
        <authorList>
            <person name="Sanchez-Estrada R."/>
            <person name="Gonzalez-Y-Merchand J.A."/>
            <person name="Rivera-Gutierrez S."/>
        </authorList>
    </citation>
    <scope>NUCLEOTIDE SEQUENCE [LARGE SCALE GENOMIC DNA]</scope>
    <source>
        <strain evidence="1 2">CST 7247</strain>
    </source>
</reference>
<protein>
    <submittedName>
        <fullName evidence="1">Uncharacterized protein</fullName>
    </submittedName>
</protein>
<dbReference type="AlphaFoldDB" id="A0A7K3LHR8"/>
<dbReference type="InterPro" id="IPR029035">
    <property type="entry name" value="DHS-like_NAD/FAD-binding_dom"/>
</dbReference>
<organism evidence="1 2">
    <name type="scientific">Mycolicibacter kumamotonensis</name>
    <dbReference type="NCBI Taxonomy" id="354243"/>
    <lineage>
        <taxon>Bacteria</taxon>
        <taxon>Bacillati</taxon>
        <taxon>Actinomycetota</taxon>
        <taxon>Actinomycetes</taxon>
        <taxon>Mycobacteriales</taxon>
        <taxon>Mycobacteriaceae</taxon>
        <taxon>Mycolicibacter</taxon>
    </lineage>
</organism>
<comment type="caution">
    <text evidence="1">The sequence shown here is derived from an EMBL/GenBank/DDBJ whole genome shotgun (WGS) entry which is preliminary data.</text>
</comment>
<gene>
    <name evidence="1" type="ORF">GWR20_22760</name>
</gene>
<dbReference type="EMBL" id="JAACYR010000149">
    <property type="protein sequence ID" value="NDJ91925.1"/>
    <property type="molecule type" value="Genomic_DNA"/>
</dbReference>
<evidence type="ECO:0000313" key="2">
    <source>
        <dbReference type="Proteomes" id="UP000466523"/>
    </source>
</evidence>
<dbReference type="Proteomes" id="UP000466523">
    <property type="component" value="Unassembled WGS sequence"/>
</dbReference>
<evidence type="ECO:0000313" key="1">
    <source>
        <dbReference type="EMBL" id="NDJ91925.1"/>
    </source>
</evidence>
<dbReference type="SUPFAM" id="SSF52467">
    <property type="entry name" value="DHS-like NAD/FAD-binding domain"/>
    <property type="match status" value="1"/>
</dbReference>
<accession>A0A7K3LHR8</accession>
<name>A0A7K3LHR8_9MYCO</name>
<sequence>MPLAFSLASSPDAYAVLAGAGVSKGAGLPSAWEIEVDLVTKIARQVQDPTVINDDNAEQWYRDRFGKPLTQRSVGAPRAIIRAGAVRADTREVH</sequence>
<dbReference type="RefSeq" id="WP_162113307.1">
    <property type="nucleotide sequence ID" value="NZ_JAACYR010000149.1"/>
</dbReference>